<reference evidence="2 3" key="1">
    <citation type="submission" date="2020-03" db="EMBL/GenBank/DDBJ databases">
        <title>Dissostichus mawsoni Genome sequencing and assembly.</title>
        <authorList>
            <person name="Park H."/>
        </authorList>
    </citation>
    <scope>NUCLEOTIDE SEQUENCE [LARGE SCALE GENOMIC DNA]</scope>
    <source>
        <strain evidence="2">DM0001</strain>
        <tissue evidence="2">Muscle</tissue>
    </source>
</reference>
<protein>
    <recommendedName>
        <fullName evidence="1">PWWP domain-containing protein</fullName>
    </recommendedName>
</protein>
<accession>A0A7J5YY80</accession>
<dbReference type="Pfam" id="PF20886">
    <property type="entry name" value="PWP3A-B_C"/>
    <property type="match status" value="1"/>
</dbReference>
<dbReference type="Proteomes" id="UP000518266">
    <property type="component" value="Unassembled WGS sequence"/>
</dbReference>
<dbReference type="AlphaFoldDB" id="A0A7J5YY80"/>
<comment type="caution">
    <text evidence="2">The sequence shown here is derived from an EMBL/GenBank/DDBJ whole genome shotgun (WGS) entry which is preliminary data.</text>
</comment>
<evidence type="ECO:0000313" key="3">
    <source>
        <dbReference type="Proteomes" id="UP000518266"/>
    </source>
</evidence>
<gene>
    <name evidence="2" type="ORF">F7725_022218</name>
</gene>
<dbReference type="EMBL" id="JAAKFY010000007">
    <property type="protein sequence ID" value="KAF3854163.1"/>
    <property type="molecule type" value="Genomic_DNA"/>
</dbReference>
<evidence type="ECO:0000259" key="1">
    <source>
        <dbReference type="Pfam" id="PF20886"/>
    </source>
</evidence>
<sequence>MEDDQQLDQVYRYLNELYTTAEAIAPCLHGMESMQLVSFVLDVLLPEEFHVMIERHMRNKFQCQSTSPDLLDDRIIIEG</sequence>
<organism evidence="2 3">
    <name type="scientific">Dissostichus mawsoni</name>
    <name type="common">Antarctic cod</name>
    <dbReference type="NCBI Taxonomy" id="36200"/>
    <lineage>
        <taxon>Eukaryota</taxon>
        <taxon>Metazoa</taxon>
        <taxon>Chordata</taxon>
        <taxon>Craniata</taxon>
        <taxon>Vertebrata</taxon>
        <taxon>Euteleostomi</taxon>
        <taxon>Actinopterygii</taxon>
        <taxon>Neopterygii</taxon>
        <taxon>Teleostei</taxon>
        <taxon>Neoteleostei</taxon>
        <taxon>Acanthomorphata</taxon>
        <taxon>Eupercaria</taxon>
        <taxon>Perciformes</taxon>
        <taxon>Notothenioidei</taxon>
        <taxon>Nototheniidae</taxon>
        <taxon>Dissostichus</taxon>
    </lineage>
</organism>
<name>A0A7J5YY80_DISMA</name>
<feature type="domain" description="PWWP" evidence="1">
    <location>
        <begin position="1"/>
        <end position="49"/>
    </location>
</feature>
<proteinExistence type="predicted"/>
<keyword evidence="3" id="KW-1185">Reference proteome</keyword>
<evidence type="ECO:0000313" key="2">
    <source>
        <dbReference type="EMBL" id="KAF3854163.1"/>
    </source>
</evidence>
<dbReference type="InterPro" id="IPR048795">
    <property type="entry name" value="PWP3A_3B_4_C"/>
</dbReference>
<dbReference type="OrthoDB" id="10013064at2759"/>